<feature type="region of interest" description="Disordered" evidence="1">
    <location>
        <begin position="182"/>
        <end position="396"/>
    </location>
</feature>
<feature type="compositionally biased region" description="Basic and acidic residues" evidence="1">
    <location>
        <begin position="68"/>
        <end position="86"/>
    </location>
</feature>
<dbReference type="Proteomes" id="UP001054902">
    <property type="component" value="Unassembled WGS sequence"/>
</dbReference>
<feature type="compositionally biased region" description="Polar residues" evidence="1">
    <location>
        <begin position="109"/>
        <end position="118"/>
    </location>
</feature>
<reference evidence="2 3" key="1">
    <citation type="journal article" date="2021" name="Sci. Rep.">
        <title>The genome of the diatom Chaetoceros tenuissimus carries an ancient integrated fragment of an extant virus.</title>
        <authorList>
            <person name="Hongo Y."/>
            <person name="Kimura K."/>
            <person name="Takaki Y."/>
            <person name="Yoshida Y."/>
            <person name="Baba S."/>
            <person name="Kobayashi G."/>
            <person name="Nagasaki K."/>
            <person name="Hano T."/>
            <person name="Tomaru Y."/>
        </authorList>
    </citation>
    <scope>NUCLEOTIDE SEQUENCE [LARGE SCALE GENOMIC DNA]</scope>
    <source>
        <strain evidence="2 3">NIES-3715</strain>
    </source>
</reference>
<feature type="compositionally biased region" description="Pro residues" evidence="1">
    <location>
        <begin position="13"/>
        <end position="23"/>
    </location>
</feature>
<protein>
    <recommendedName>
        <fullName evidence="4">BZIP domain-containing protein</fullName>
    </recommendedName>
</protein>
<evidence type="ECO:0000313" key="2">
    <source>
        <dbReference type="EMBL" id="GFH60669.1"/>
    </source>
</evidence>
<keyword evidence="3" id="KW-1185">Reference proteome</keyword>
<feature type="compositionally biased region" description="Basic and acidic residues" evidence="1">
    <location>
        <begin position="268"/>
        <end position="282"/>
    </location>
</feature>
<feature type="compositionally biased region" description="Polar residues" evidence="1">
    <location>
        <begin position="24"/>
        <end position="40"/>
    </location>
</feature>
<feature type="region of interest" description="Disordered" evidence="1">
    <location>
        <begin position="1"/>
        <end position="40"/>
    </location>
</feature>
<feature type="compositionally biased region" description="Basic residues" evidence="1">
    <location>
        <begin position="377"/>
        <end position="387"/>
    </location>
</feature>
<organism evidence="2 3">
    <name type="scientific">Chaetoceros tenuissimus</name>
    <dbReference type="NCBI Taxonomy" id="426638"/>
    <lineage>
        <taxon>Eukaryota</taxon>
        <taxon>Sar</taxon>
        <taxon>Stramenopiles</taxon>
        <taxon>Ochrophyta</taxon>
        <taxon>Bacillariophyta</taxon>
        <taxon>Coscinodiscophyceae</taxon>
        <taxon>Chaetocerotophycidae</taxon>
        <taxon>Chaetocerotales</taxon>
        <taxon>Chaetocerotaceae</taxon>
        <taxon>Chaetoceros</taxon>
    </lineage>
</organism>
<sequence>MVDGEQGTQQKPSPQPETRPAPFPSNSNNDLHVPSSSSNLVVFGDSINDAVKKVEDSKIIQKSSLMKKHSENHDEHAAGKNPEKESPSAATSSSLASTSRISTKHSFESPRQSGYNQTDCKREAASVEGGGQSFSSNDKKRKGETQRYNIQGHTQKEEKIYKNDVLEVSQIAKELQVQYKKSIFGKSHKTESIMLRSQGSNYRKLGTYDDNPIQQEEGKNEDGDDEDRNVPAGASFFESDQMRSDQANIQDFDGDKYTSTQNIQTKDNNNKDKLSDAERQQDTRSSSPHRSDRLQSIPSPPLHHDISENRNNRNCEENDNHNTTLEEDSGSQVPIPIRENTSTDQTAEERQQKQDTSNDELCQDYTPHNQEDDYRTKARNRARNRRKNAAERNKKREEEITRLTKANFELKEKNQELINELVTLGVDAMTIQIFLNSIRSANQQSSVLVPPPKYNLSPF</sequence>
<evidence type="ECO:0008006" key="4">
    <source>
        <dbReference type="Google" id="ProtNLM"/>
    </source>
</evidence>
<evidence type="ECO:0000256" key="1">
    <source>
        <dbReference type="SAM" id="MobiDB-lite"/>
    </source>
</evidence>
<accession>A0AAD3DA57</accession>
<dbReference type="EMBL" id="BLLK01000069">
    <property type="protein sequence ID" value="GFH60669.1"/>
    <property type="molecule type" value="Genomic_DNA"/>
</dbReference>
<feature type="compositionally biased region" description="Low complexity" evidence="1">
    <location>
        <begin position="87"/>
        <end position="101"/>
    </location>
</feature>
<feature type="compositionally biased region" description="Polar residues" evidence="1">
    <location>
        <begin position="257"/>
        <end position="267"/>
    </location>
</feature>
<proteinExistence type="predicted"/>
<comment type="caution">
    <text evidence="2">The sequence shown here is derived from an EMBL/GenBank/DDBJ whole genome shotgun (WGS) entry which is preliminary data.</text>
</comment>
<name>A0AAD3DA57_9STRA</name>
<feature type="compositionally biased region" description="Basic and acidic residues" evidence="1">
    <location>
        <begin position="302"/>
        <end position="320"/>
    </location>
</feature>
<gene>
    <name evidence="2" type="ORF">CTEN210_17145</name>
</gene>
<evidence type="ECO:0000313" key="3">
    <source>
        <dbReference type="Proteomes" id="UP001054902"/>
    </source>
</evidence>
<dbReference type="AlphaFoldDB" id="A0AAD3DA57"/>
<feature type="region of interest" description="Disordered" evidence="1">
    <location>
        <begin position="62"/>
        <end position="158"/>
    </location>
</feature>
<feature type="compositionally biased region" description="Polar residues" evidence="1">
    <location>
        <begin position="1"/>
        <end position="12"/>
    </location>
</feature>